<dbReference type="Pfam" id="PF00349">
    <property type="entry name" value="Hexokinase_1"/>
    <property type="match status" value="1"/>
</dbReference>
<dbReference type="Gene3D" id="3.40.367.20">
    <property type="match status" value="1"/>
</dbReference>
<keyword evidence="6 12" id="KW-0418">Kinase</keyword>
<gene>
    <name evidence="15" type="ORF">cyc_04457</name>
</gene>
<dbReference type="PRINTS" id="PR00475">
    <property type="entry name" value="HEXOKINASE"/>
</dbReference>
<dbReference type="PANTHER" id="PTHR19443:SF16">
    <property type="entry name" value="HEXOKINASE TYPE 1-RELATED"/>
    <property type="match status" value="1"/>
</dbReference>
<keyword evidence="16" id="KW-1185">Reference proteome</keyword>
<evidence type="ECO:0000259" key="13">
    <source>
        <dbReference type="Pfam" id="PF00349"/>
    </source>
</evidence>
<dbReference type="AlphaFoldDB" id="A0A1D3D8E4"/>
<dbReference type="GO" id="GO:0001678">
    <property type="term" value="P:intracellular glucose homeostasis"/>
    <property type="evidence" value="ECO:0007669"/>
    <property type="project" value="InterPro"/>
</dbReference>
<dbReference type="InterPro" id="IPR043129">
    <property type="entry name" value="ATPase_NBD"/>
</dbReference>
<comment type="catalytic activity">
    <reaction evidence="10">
        <text>D-fructose + ATP = D-fructose 6-phosphate + ADP + H(+)</text>
        <dbReference type="Rhea" id="RHEA:16125"/>
        <dbReference type="ChEBI" id="CHEBI:15378"/>
        <dbReference type="ChEBI" id="CHEBI:30616"/>
        <dbReference type="ChEBI" id="CHEBI:37721"/>
        <dbReference type="ChEBI" id="CHEBI:61527"/>
        <dbReference type="ChEBI" id="CHEBI:456216"/>
        <dbReference type="EC" id="2.7.1.1"/>
    </reaction>
    <physiologicalReaction direction="left-to-right" evidence="10">
        <dbReference type="Rhea" id="RHEA:16126"/>
    </physiologicalReaction>
</comment>
<reference evidence="15 16" key="1">
    <citation type="journal article" date="2016" name="BMC Genomics">
        <title>Comparative genomics reveals Cyclospora cayetanensis possesses coccidia-like metabolism and invasion components but unique surface antigens.</title>
        <authorList>
            <person name="Liu S."/>
            <person name="Wang L."/>
            <person name="Zheng H."/>
            <person name="Xu Z."/>
            <person name="Roellig D.M."/>
            <person name="Li N."/>
            <person name="Frace M.A."/>
            <person name="Tang K."/>
            <person name="Arrowood M.J."/>
            <person name="Moss D.M."/>
            <person name="Zhang L."/>
            <person name="Feng Y."/>
            <person name="Xiao L."/>
        </authorList>
    </citation>
    <scope>NUCLEOTIDE SEQUENCE [LARGE SCALE GENOMIC DNA]</scope>
    <source>
        <strain evidence="15 16">CHN_HEN01</strain>
    </source>
</reference>
<sequence length="545" mass="58662">MIMGKTGAATPQLLWPVPLILEALTQRVARSAEISAAPTIRILLFSLVFRPFARLEDQASFVVIVFSVPAAMCPLSTAQCAERELAPLRLTTEKLEELAAAFKDEIIKGLAMHKHHGLKWVPEECSLRMLDSCVSVVPTGHEKGVFYALDFGGTNVRAVRCELMGEGKIVSKQSLKNLYECGGDVNLMARETSASQLFDVLAACVSELVDDQQQDREAFNKGPGLLGFTFSFPCTQSALDTSILEAWTKGFKTGYDTTDPVVGQDVVTLLDAAILRKGLNVKCAAVVNDTVGTMLSCAYQKQPGSPPCSVGVILGTGANCCYVEPEAAANGYKGRVINVECGNFNKHLPTTSVDTAIDEKSPNKGEQLFEKMISGFYLGELVRLLTLRIFGNAAPAKAKEEFSLDTKQVAILACTCVPGTPVDAAADQKCRDTLKESWCWETDDASLKIMKDIAFAVFDRSAALAAISIAVLAERTGELDNNGSLTVAVDGSLYVRNAWYGERISEYMKILTGDKQKRITLRAADDGSGKGAAICVAALNGGYHP</sequence>
<feature type="domain" description="Hexokinase C-terminal" evidence="14">
    <location>
        <begin position="310"/>
        <end position="537"/>
    </location>
</feature>
<protein>
    <recommendedName>
        <fullName evidence="12">Phosphotransferase</fullName>
        <ecNumber evidence="12">2.7.1.-</ecNumber>
    </recommendedName>
</protein>
<dbReference type="VEuPathDB" id="ToxoDB:cyc_04457"/>
<dbReference type="GO" id="GO:0005524">
    <property type="term" value="F:ATP binding"/>
    <property type="evidence" value="ECO:0007669"/>
    <property type="project" value="UniProtKB-UniRule"/>
</dbReference>
<evidence type="ECO:0000256" key="1">
    <source>
        <dbReference type="ARBA" id="ARBA00004888"/>
    </source>
</evidence>
<dbReference type="Proteomes" id="UP000095192">
    <property type="component" value="Unassembled WGS sequence"/>
</dbReference>
<dbReference type="GO" id="GO:0006006">
    <property type="term" value="P:glucose metabolic process"/>
    <property type="evidence" value="ECO:0007669"/>
    <property type="project" value="TreeGrafter"/>
</dbReference>
<comment type="pathway">
    <text evidence="1">Carbohydrate degradation; glycolysis; D-glyceraldehyde 3-phosphate and glycerone phosphate from D-glucose: step 1/4.</text>
</comment>
<evidence type="ECO:0000313" key="16">
    <source>
        <dbReference type="Proteomes" id="UP000095192"/>
    </source>
</evidence>
<comment type="catalytic activity">
    <reaction evidence="9">
        <text>a D-hexose + ATP = a D-hexose 6-phosphate + ADP + H(+)</text>
        <dbReference type="Rhea" id="RHEA:22740"/>
        <dbReference type="ChEBI" id="CHEBI:4194"/>
        <dbReference type="ChEBI" id="CHEBI:15378"/>
        <dbReference type="ChEBI" id="CHEBI:30616"/>
        <dbReference type="ChEBI" id="CHEBI:229467"/>
        <dbReference type="ChEBI" id="CHEBI:456216"/>
        <dbReference type="EC" id="2.7.1.1"/>
    </reaction>
    <physiologicalReaction direction="left-to-right" evidence="9">
        <dbReference type="Rhea" id="RHEA:22741"/>
    </physiologicalReaction>
</comment>
<evidence type="ECO:0000259" key="14">
    <source>
        <dbReference type="Pfam" id="PF03727"/>
    </source>
</evidence>
<dbReference type="PROSITE" id="PS51748">
    <property type="entry name" value="HEXOKINASE_2"/>
    <property type="match status" value="1"/>
</dbReference>
<evidence type="ECO:0000256" key="7">
    <source>
        <dbReference type="ARBA" id="ARBA00022840"/>
    </source>
</evidence>
<dbReference type="VEuPathDB" id="ToxoDB:LOC34620991"/>
<dbReference type="GO" id="GO:0006096">
    <property type="term" value="P:glycolytic process"/>
    <property type="evidence" value="ECO:0007669"/>
    <property type="project" value="UniProtKB-UniPathway"/>
</dbReference>
<dbReference type="SUPFAM" id="SSF53067">
    <property type="entry name" value="Actin-like ATPase domain"/>
    <property type="match status" value="2"/>
</dbReference>
<evidence type="ECO:0000256" key="6">
    <source>
        <dbReference type="ARBA" id="ARBA00022777"/>
    </source>
</evidence>
<keyword evidence="5 12" id="KW-0547">Nucleotide-binding</keyword>
<dbReference type="Gene3D" id="3.30.420.40">
    <property type="match status" value="1"/>
</dbReference>
<dbReference type="Pfam" id="PF03727">
    <property type="entry name" value="Hexokinase_2"/>
    <property type="match status" value="1"/>
</dbReference>
<comment type="catalytic activity">
    <reaction evidence="11">
        <text>D-glucose + ATP = D-glucose 6-phosphate + ADP + H(+)</text>
        <dbReference type="Rhea" id="RHEA:17825"/>
        <dbReference type="ChEBI" id="CHEBI:4167"/>
        <dbReference type="ChEBI" id="CHEBI:15378"/>
        <dbReference type="ChEBI" id="CHEBI:30616"/>
        <dbReference type="ChEBI" id="CHEBI:61548"/>
        <dbReference type="ChEBI" id="CHEBI:456216"/>
        <dbReference type="EC" id="2.7.1.1"/>
    </reaction>
    <physiologicalReaction direction="left-to-right" evidence="11">
        <dbReference type="Rhea" id="RHEA:17826"/>
    </physiologicalReaction>
</comment>
<dbReference type="GO" id="GO:0004340">
    <property type="term" value="F:glucokinase activity"/>
    <property type="evidence" value="ECO:0007669"/>
    <property type="project" value="TreeGrafter"/>
</dbReference>
<dbReference type="GO" id="GO:0008865">
    <property type="term" value="F:fructokinase activity"/>
    <property type="evidence" value="ECO:0007669"/>
    <property type="project" value="TreeGrafter"/>
</dbReference>
<evidence type="ECO:0000256" key="4">
    <source>
        <dbReference type="ARBA" id="ARBA00022679"/>
    </source>
</evidence>
<keyword evidence="8 12" id="KW-0324">Glycolysis</keyword>
<dbReference type="GO" id="GO:0005536">
    <property type="term" value="F:D-glucose binding"/>
    <property type="evidence" value="ECO:0007669"/>
    <property type="project" value="InterPro"/>
</dbReference>
<evidence type="ECO:0000313" key="15">
    <source>
        <dbReference type="EMBL" id="OEH79729.1"/>
    </source>
</evidence>
<dbReference type="InterPro" id="IPR019807">
    <property type="entry name" value="Hexokinase_BS"/>
</dbReference>
<keyword evidence="7 12" id="KW-0067">ATP-binding</keyword>
<evidence type="ECO:0000256" key="10">
    <source>
        <dbReference type="ARBA" id="ARBA00047905"/>
    </source>
</evidence>
<keyword evidence="4 12" id="KW-0808">Transferase</keyword>
<evidence type="ECO:0000256" key="8">
    <source>
        <dbReference type="ARBA" id="ARBA00023152"/>
    </source>
</evidence>
<comment type="similarity">
    <text evidence="3 12">Belongs to the hexokinase family.</text>
</comment>
<dbReference type="GO" id="GO:0005829">
    <property type="term" value="C:cytosol"/>
    <property type="evidence" value="ECO:0007669"/>
    <property type="project" value="TreeGrafter"/>
</dbReference>
<evidence type="ECO:0000256" key="3">
    <source>
        <dbReference type="ARBA" id="ARBA00009225"/>
    </source>
</evidence>
<dbReference type="EMBL" id="JROU02000293">
    <property type="protein sequence ID" value="OEH79729.1"/>
    <property type="molecule type" value="Genomic_DNA"/>
</dbReference>
<evidence type="ECO:0000256" key="11">
    <source>
        <dbReference type="ARBA" id="ARBA00048160"/>
    </source>
</evidence>
<evidence type="ECO:0000256" key="9">
    <source>
        <dbReference type="ARBA" id="ARBA00044613"/>
    </source>
</evidence>
<dbReference type="InterPro" id="IPR022673">
    <property type="entry name" value="Hexokinase_C"/>
</dbReference>
<dbReference type="FunFam" id="3.30.420.40:FF:000805">
    <property type="entry name" value="Hexokinase-2"/>
    <property type="match status" value="1"/>
</dbReference>
<comment type="pathway">
    <text evidence="2">Carbohydrate metabolism; hexose metabolism.</text>
</comment>
<accession>A0A1D3D8E4</accession>
<dbReference type="FunCoup" id="A0A1D3D8E4">
    <property type="interactions" value="42"/>
</dbReference>
<dbReference type="UniPathway" id="UPA00109">
    <property type="reaction ID" value="UER00180"/>
</dbReference>
<dbReference type="EC" id="2.7.1.-" evidence="12"/>
<organism evidence="15 16">
    <name type="scientific">Cyclospora cayetanensis</name>
    <dbReference type="NCBI Taxonomy" id="88456"/>
    <lineage>
        <taxon>Eukaryota</taxon>
        <taxon>Sar</taxon>
        <taxon>Alveolata</taxon>
        <taxon>Apicomplexa</taxon>
        <taxon>Conoidasida</taxon>
        <taxon>Coccidia</taxon>
        <taxon>Eucoccidiorida</taxon>
        <taxon>Eimeriorina</taxon>
        <taxon>Eimeriidae</taxon>
        <taxon>Cyclospora</taxon>
    </lineage>
</organism>
<evidence type="ECO:0000256" key="5">
    <source>
        <dbReference type="ARBA" id="ARBA00022741"/>
    </source>
</evidence>
<comment type="caution">
    <text evidence="15">The sequence shown here is derived from an EMBL/GenBank/DDBJ whole genome shotgun (WGS) entry which is preliminary data.</text>
</comment>
<dbReference type="GO" id="GO:0005739">
    <property type="term" value="C:mitochondrion"/>
    <property type="evidence" value="ECO:0007669"/>
    <property type="project" value="TreeGrafter"/>
</dbReference>
<name>A0A1D3D8E4_9EIME</name>
<feature type="domain" description="Hexokinase N-terminal" evidence="13">
    <location>
        <begin position="85"/>
        <end position="299"/>
    </location>
</feature>
<evidence type="ECO:0000256" key="2">
    <source>
        <dbReference type="ARBA" id="ARBA00005028"/>
    </source>
</evidence>
<dbReference type="InterPro" id="IPR022672">
    <property type="entry name" value="Hexokinase_N"/>
</dbReference>
<evidence type="ECO:0000256" key="12">
    <source>
        <dbReference type="RuleBase" id="RU362007"/>
    </source>
</evidence>
<dbReference type="InterPro" id="IPR001312">
    <property type="entry name" value="Hexokinase"/>
</dbReference>
<dbReference type="InParanoid" id="A0A1D3D8E4"/>
<proteinExistence type="inferred from homology"/>
<dbReference type="PROSITE" id="PS00378">
    <property type="entry name" value="HEXOKINASE_1"/>
    <property type="match status" value="1"/>
</dbReference>
<dbReference type="PANTHER" id="PTHR19443">
    <property type="entry name" value="HEXOKINASE"/>
    <property type="match status" value="1"/>
</dbReference>